<accession>A0A089QDP0</accession>
<dbReference type="Proteomes" id="UP000029488">
    <property type="component" value="Chromosome"/>
</dbReference>
<dbReference type="AlphaFoldDB" id="A0A089QDP0"/>
<evidence type="ECO:0000256" key="1">
    <source>
        <dbReference type="SAM" id="Phobius"/>
    </source>
</evidence>
<dbReference type="EMBL" id="CP007646">
    <property type="protein sequence ID" value="AIR11219.1"/>
    <property type="molecule type" value="Genomic_DNA"/>
</dbReference>
<feature type="transmembrane region" description="Helical" evidence="1">
    <location>
        <begin position="271"/>
        <end position="289"/>
    </location>
</feature>
<reference evidence="2 3" key="1">
    <citation type="journal article" date="2014" name="BMC Genomics">
        <title>Unusual genome complexity in Lactobacillus salivarius JCM1046.</title>
        <authorList>
            <person name="Raftis E.J."/>
            <person name="Forde B.M."/>
            <person name="Claesson M.J."/>
            <person name="O'Toole P.W."/>
        </authorList>
    </citation>
    <scope>NUCLEOTIDE SEQUENCE [LARGE SCALE GENOMIC DNA]</scope>
    <source>
        <strain evidence="2 3">JCM1046</strain>
    </source>
</reference>
<evidence type="ECO:0000313" key="2">
    <source>
        <dbReference type="EMBL" id="AIR11219.1"/>
    </source>
</evidence>
<feature type="transmembrane region" description="Helical" evidence="1">
    <location>
        <begin position="159"/>
        <end position="179"/>
    </location>
</feature>
<feature type="transmembrane region" description="Helical" evidence="1">
    <location>
        <begin position="241"/>
        <end position="259"/>
    </location>
</feature>
<feature type="transmembrane region" description="Helical" evidence="1">
    <location>
        <begin position="213"/>
        <end position="234"/>
    </location>
</feature>
<feature type="transmembrane region" description="Helical" evidence="1">
    <location>
        <begin position="6"/>
        <end position="22"/>
    </location>
</feature>
<keyword evidence="1" id="KW-0472">Membrane</keyword>
<protein>
    <submittedName>
        <fullName evidence="2">Uncharacterized protein</fullName>
    </submittedName>
</protein>
<keyword evidence="1" id="KW-1133">Transmembrane helix</keyword>
<dbReference type="KEGG" id="lsj:LSJ_1570c"/>
<sequence length="322" mass="36674">MTTYYWPLVFFYVAIKPVFYYLNNKKINKKLYFFATLGIVYSANNEQMMIGLFILYTTVIVYMLITKFKIHVYIYIQYFLVIISGIFIMTTPGNSVRKTLEIGTWMPSFVMMNNIDKFQLGYTSTITGLLTIPSVEVILLSILLIIIAFAERKNIFEKILVSVPLLICSFFGLPSNIWLKLYPNLDNINRSVTDGTFMYGLIDFSNYFDKNIFVEYITLGIFTLSLFTSIVIMISNRNYKVLGGALFVGGMLSRILMGFSPTVWASGDRTYGFLYGCISIIIIILMKDFVDSSKSKNKDAIAVAVVLVAFVNILSLSLQIIN</sequence>
<feature type="transmembrane region" description="Helical" evidence="1">
    <location>
        <begin position="72"/>
        <end position="90"/>
    </location>
</feature>
<keyword evidence="1" id="KW-0812">Transmembrane</keyword>
<evidence type="ECO:0000313" key="3">
    <source>
        <dbReference type="Proteomes" id="UP000029488"/>
    </source>
</evidence>
<feature type="transmembrane region" description="Helical" evidence="1">
    <location>
        <begin position="49"/>
        <end position="65"/>
    </location>
</feature>
<proteinExistence type="predicted"/>
<name>A0A089QDP0_9LACO</name>
<feature type="transmembrane region" description="Helical" evidence="1">
    <location>
        <begin position="301"/>
        <end position="321"/>
    </location>
</feature>
<organism evidence="2 3">
    <name type="scientific">Ligilactobacillus salivarius</name>
    <dbReference type="NCBI Taxonomy" id="1624"/>
    <lineage>
        <taxon>Bacteria</taxon>
        <taxon>Bacillati</taxon>
        <taxon>Bacillota</taxon>
        <taxon>Bacilli</taxon>
        <taxon>Lactobacillales</taxon>
        <taxon>Lactobacillaceae</taxon>
        <taxon>Ligilactobacillus</taxon>
    </lineage>
</organism>
<gene>
    <name evidence="2" type="ORF">LSJ_1570c</name>
</gene>
<feature type="transmembrane region" description="Helical" evidence="1">
    <location>
        <begin position="126"/>
        <end position="147"/>
    </location>
</feature>